<dbReference type="EMBL" id="JXJN01018243">
    <property type="status" value="NOT_ANNOTATED_CDS"/>
    <property type="molecule type" value="Genomic_DNA"/>
</dbReference>
<evidence type="ECO:0000256" key="13">
    <source>
        <dbReference type="ARBA" id="ARBA00030146"/>
    </source>
</evidence>
<reference evidence="17" key="2">
    <citation type="submission" date="2020-05" db="UniProtKB">
        <authorList>
            <consortium name="EnsemblMetazoa"/>
        </authorList>
    </citation>
    <scope>IDENTIFICATION</scope>
    <source>
        <strain evidence="17">IAEA</strain>
    </source>
</reference>
<dbReference type="InterPro" id="IPR036420">
    <property type="entry name" value="BRCT_dom_sf"/>
</dbReference>
<proteinExistence type="predicted"/>
<evidence type="ECO:0000259" key="15">
    <source>
        <dbReference type="PROSITE" id="PS50006"/>
    </source>
</evidence>
<evidence type="ECO:0000256" key="8">
    <source>
        <dbReference type="ARBA" id="ARBA00022843"/>
    </source>
</evidence>
<reference evidence="18" key="1">
    <citation type="submission" date="2015-01" db="EMBL/GenBank/DDBJ databases">
        <authorList>
            <person name="Aksoy S."/>
            <person name="Warren W."/>
            <person name="Wilson R.K."/>
        </authorList>
    </citation>
    <scope>NUCLEOTIDE SEQUENCE [LARGE SCALE GENOMIC DNA]</scope>
    <source>
        <strain evidence="18">IAEA</strain>
    </source>
</reference>
<dbReference type="EnsemblMetazoa" id="GPPI036834-RA">
    <property type="protein sequence ID" value="GPPI036834-PA"/>
    <property type="gene ID" value="GPPI036834"/>
</dbReference>
<dbReference type="Proteomes" id="UP000092460">
    <property type="component" value="Unassembled WGS sequence"/>
</dbReference>
<dbReference type="VEuPathDB" id="VectorBase:GPPI036834"/>
<sequence length="1511" mass="170946">MLGEVDSNEEIFIVDLESDSGIYVNNKRVDPLTKERLKLDEDFGLGEQLKAKIKLIEREESHNINHLESISVIKDVTPRLIAEDECVQQFKLENRISNDNDDSVTIPTTRIHQPISTSSAAPATNITNSINQNSLNEEVGDLHMPNIQKVKIEYPDFGDCNFVQSVPMTSTIRIDDGENNCVQLISKKTKKTKEGETLFPQVKSSLQQVERTQTSYGTISFQDCDQYSMQNNNKSKQVAKKRLGKKPTNNENSIDQNSPNRDQEIGNFHTSKIQEVKNEYPDRGDYNFVQSVPMTSTVRIGREENSLQSISKTTEKTKYVEMLFARVRSASQYDERAQTSQAMFSFQGFDQYSTQNNNKIKEISKKGLGNKQVVLERKKASNKNTSNEEVERSHALDSTVAKTSKNSNIATRNIGIQGAASKRATRLHTLEYEPSCFNNLPENNEVDKTLTIRVTRSHTRKKESNNNTEQEMPGRRLTRSCTQDGERTKKKERKTSLTLVHSMETRTRLKNTNRSSCSNANNAESSGNEVKRKGGANFSSKKSKYAKRNDAKHCVLEVDSNEEIFIVDLESDSGIYVNNKRVDPLTKERLKLDEDFGLGAELKAKIKLVGRVESHNGNRSVVSLKNTSNIRKFTLSPIIGENNVQWVHNVENNNLIGHHDSEPLLETQSRSSTSDAANNISLNNISFNDEEEDFCIPETQEIKATDPDLDNGPFANKTNSVADSIDVDEVTGSQFRICTQDFNDENKMEDSQTIPIIKYNTALQSESGRVLTQLQGDKEEMKEMSPINLLSAERSQNVEITSGPPFRDETATPDIMDFLELTEMMQEVRNETNNVTEDEQDLVPTQAFPTRGVFKNRPQNQALEIGKFGKNDPLLTLRDKENTYPPSEVRSKSIFTIVNGTSVHDNADDVLTEEFLKMSTSRSAAMKTCLSSSLLKDKSKSPTTFFKDVETKKTQTSNLCTFKKPLNEYAPAKSNTSIPSNSSISDSDVDLLMCTPQLIKEHINISGVELLVATSKDVLDSNVESEENERNNVVKLFNKKPKENKDFDRLLSHVKNSSPRAKRSRISHKADGVKLLSWKDSTENNRKYIEKGKKGTRNKETIIKAEKESNNSQPSKKLEKSAFSKRNAQKTVKKSRTSAITVTQEVPKERLTRARTRERELQNSAGVHKVDNERGTSVKSNPITLFSARRSARLRTLDQELRASLERSKCAVNISLDLREKNRSSSLHLQLKDDDEIDLIPTQPFVRTMETRARSKESYSSSSCSSSKERILKNELKRKCLDVHSSKDSSKRSKDMNVEGSNIPLTSTSSKRCLQISATMIDKDVFEELVRNSRGLWTVANDPLDSELLIMDKGSRTYKFLLAMAKGIPIVTTEWIKKVNEGRTLISFKNDFFSDPVFERKHKFSVLKSLGMARSKKLFQGCRFFTTSKIRPQPEEVRNIIECAGGSVHNEYDKVNEKKQGKIYLISCSDDKKDWHTLRHRYKNITIIPSEAIMSAIMRQDVTLLDKIVLT</sequence>
<feature type="region of interest" description="Disordered" evidence="14">
    <location>
        <begin position="379"/>
        <end position="401"/>
    </location>
</feature>
<accession>A0A1B0BPW3</accession>
<feature type="region of interest" description="Disordered" evidence="14">
    <location>
        <begin position="228"/>
        <end position="265"/>
    </location>
</feature>
<keyword evidence="8" id="KW-0832">Ubl conjugation</keyword>
<feature type="domain" description="BRCT" evidence="16">
    <location>
        <begin position="1293"/>
        <end position="1393"/>
    </location>
</feature>
<evidence type="ECO:0000256" key="9">
    <source>
        <dbReference type="ARBA" id="ARBA00022990"/>
    </source>
</evidence>
<dbReference type="EMBL" id="JXJN01018245">
    <property type="status" value="NOT_ANNOTATED_CDS"/>
    <property type="molecule type" value="Genomic_DNA"/>
</dbReference>
<evidence type="ECO:0000256" key="2">
    <source>
        <dbReference type="ARBA" id="ARBA00004286"/>
    </source>
</evidence>
<comment type="subcellular location">
    <subcellularLocation>
        <location evidence="2">Chromosome</location>
    </subcellularLocation>
    <subcellularLocation>
        <location evidence="1">Nucleus</location>
    </subcellularLocation>
</comment>
<keyword evidence="11" id="KW-0131">Cell cycle</keyword>
<evidence type="ECO:0000256" key="11">
    <source>
        <dbReference type="ARBA" id="ARBA00023306"/>
    </source>
</evidence>
<evidence type="ECO:0000256" key="10">
    <source>
        <dbReference type="ARBA" id="ARBA00023242"/>
    </source>
</evidence>
<dbReference type="PANTHER" id="PTHR23196:SF1">
    <property type="entry name" value="PAX-INTERACTING PROTEIN 1"/>
    <property type="match status" value="1"/>
</dbReference>
<dbReference type="CDD" id="cd17744">
    <property type="entry name" value="BRCT_MDC1_rpt1"/>
    <property type="match status" value="1"/>
</dbReference>
<dbReference type="STRING" id="67801.A0A1B0BPW3"/>
<evidence type="ECO:0000256" key="12">
    <source>
        <dbReference type="ARBA" id="ARBA00023858"/>
    </source>
</evidence>
<dbReference type="InterPro" id="IPR000253">
    <property type="entry name" value="FHA_dom"/>
</dbReference>
<dbReference type="InterPro" id="IPR051579">
    <property type="entry name" value="DDR_Transcriptional_Reg"/>
</dbReference>
<organism evidence="17 18">
    <name type="scientific">Glossina palpalis gambiensis</name>
    <dbReference type="NCBI Taxonomy" id="67801"/>
    <lineage>
        <taxon>Eukaryota</taxon>
        <taxon>Metazoa</taxon>
        <taxon>Ecdysozoa</taxon>
        <taxon>Arthropoda</taxon>
        <taxon>Hexapoda</taxon>
        <taxon>Insecta</taxon>
        <taxon>Pterygota</taxon>
        <taxon>Neoptera</taxon>
        <taxon>Endopterygota</taxon>
        <taxon>Diptera</taxon>
        <taxon>Brachycera</taxon>
        <taxon>Muscomorpha</taxon>
        <taxon>Hippoboscoidea</taxon>
        <taxon>Glossinidae</taxon>
        <taxon>Glossina</taxon>
    </lineage>
</organism>
<feature type="compositionally biased region" description="Basic and acidic residues" evidence="14">
    <location>
        <begin position="1283"/>
        <end position="1297"/>
    </location>
</feature>
<dbReference type="CDD" id="cd18432">
    <property type="entry name" value="BRCT_PAXIP1_rpt6_like"/>
    <property type="match status" value="1"/>
</dbReference>
<keyword evidence="18" id="KW-1185">Reference proteome</keyword>
<dbReference type="Gene3D" id="3.40.50.10190">
    <property type="entry name" value="BRCT domain"/>
    <property type="match status" value="2"/>
</dbReference>
<feature type="region of interest" description="Disordered" evidence="14">
    <location>
        <begin position="1283"/>
        <end position="1302"/>
    </location>
</feature>
<feature type="region of interest" description="Disordered" evidence="14">
    <location>
        <begin position="457"/>
        <end position="543"/>
    </location>
</feature>
<keyword evidence="10" id="KW-0539">Nucleus</keyword>
<evidence type="ECO:0000259" key="16">
    <source>
        <dbReference type="PROSITE" id="PS50172"/>
    </source>
</evidence>
<dbReference type="Gene3D" id="2.60.200.20">
    <property type="match status" value="1"/>
</dbReference>
<evidence type="ECO:0000256" key="6">
    <source>
        <dbReference type="ARBA" id="ARBA00022737"/>
    </source>
</evidence>
<name>A0A1B0BPW3_9MUSC</name>
<dbReference type="EMBL" id="JXJN01018244">
    <property type="status" value="NOT_ANNOTATED_CDS"/>
    <property type="molecule type" value="Genomic_DNA"/>
</dbReference>
<evidence type="ECO:0000256" key="5">
    <source>
        <dbReference type="ARBA" id="ARBA00022499"/>
    </source>
</evidence>
<dbReference type="GO" id="GO:0005694">
    <property type="term" value="C:chromosome"/>
    <property type="evidence" value="ECO:0007669"/>
    <property type="project" value="UniProtKB-SubCell"/>
</dbReference>
<dbReference type="PANTHER" id="PTHR23196">
    <property type="entry name" value="PAX TRANSCRIPTION ACTIVATION DOMAIN INTERACTING PROTEIN"/>
    <property type="match status" value="1"/>
</dbReference>
<keyword evidence="5" id="KW-1017">Isopeptide bond</keyword>
<dbReference type="SUPFAM" id="SSF49879">
    <property type="entry name" value="SMAD/FHA domain"/>
    <property type="match status" value="1"/>
</dbReference>
<dbReference type="GO" id="GO:0044666">
    <property type="term" value="C:MLL3/4 complex"/>
    <property type="evidence" value="ECO:0007669"/>
    <property type="project" value="TreeGrafter"/>
</dbReference>
<keyword evidence="9" id="KW-0007">Acetylation</keyword>
<evidence type="ECO:0000256" key="1">
    <source>
        <dbReference type="ARBA" id="ARBA00004123"/>
    </source>
</evidence>
<dbReference type="PROSITE" id="PS50172">
    <property type="entry name" value="BRCT"/>
    <property type="match status" value="2"/>
</dbReference>
<dbReference type="PROSITE" id="PS50006">
    <property type="entry name" value="FHA_DOMAIN"/>
    <property type="match status" value="1"/>
</dbReference>
<feature type="domain" description="BRCT" evidence="16">
    <location>
        <begin position="1414"/>
        <end position="1510"/>
    </location>
</feature>
<protein>
    <recommendedName>
        <fullName evidence="3">Mediator of DNA damage checkpoint protein 1</fullName>
    </recommendedName>
    <alternativeName>
        <fullName evidence="13">PAX transactivation activation domain-interacting protein</fullName>
    </alternativeName>
    <alternativeName>
        <fullName evidence="12">PAX-interacting protein 1</fullName>
    </alternativeName>
</protein>
<feature type="compositionally biased region" description="Polar residues" evidence="14">
    <location>
        <begin position="247"/>
        <end position="260"/>
    </location>
</feature>
<keyword evidence="6" id="KW-0677">Repeat</keyword>
<keyword evidence="7" id="KW-0227">DNA damage</keyword>
<feature type="compositionally biased region" description="Low complexity" evidence="14">
    <location>
        <begin position="512"/>
        <end position="528"/>
    </location>
</feature>
<dbReference type="InterPro" id="IPR008984">
    <property type="entry name" value="SMAD_FHA_dom_sf"/>
</dbReference>
<feature type="compositionally biased region" description="Basic residues" evidence="14">
    <location>
        <begin position="1127"/>
        <end position="1136"/>
    </location>
</feature>
<feature type="domain" description="FHA" evidence="15">
    <location>
        <begin position="552"/>
        <end position="582"/>
    </location>
</feature>
<dbReference type="GO" id="GO:0006974">
    <property type="term" value="P:DNA damage response"/>
    <property type="evidence" value="ECO:0007669"/>
    <property type="project" value="UniProtKB-KW"/>
</dbReference>
<dbReference type="InterPro" id="IPR001357">
    <property type="entry name" value="BRCT_dom"/>
</dbReference>
<dbReference type="Pfam" id="PF00498">
    <property type="entry name" value="FHA"/>
    <property type="match status" value="1"/>
</dbReference>
<evidence type="ECO:0000256" key="7">
    <source>
        <dbReference type="ARBA" id="ARBA00022763"/>
    </source>
</evidence>
<evidence type="ECO:0000256" key="3">
    <source>
        <dbReference type="ARBA" id="ARBA00015014"/>
    </source>
</evidence>
<evidence type="ECO:0000313" key="17">
    <source>
        <dbReference type="EnsemblMetazoa" id="GPPI036834-PA"/>
    </source>
</evidence>
<evidence type="ECO:0000256" key="14">
    <source>
        <dbReference type="SAM" id="MobiDB-lite"/>
    </source>
</evidence>
<keyword evidence="4" id="KW-0158">Chromosome</keyword>
<dbReference type="SUPFAM" id="SSF52113">
    <property type="entry name" value="BRCT domain"/>
    <property type="match status" value="2"/>
</dbReference>
<evidence type="ECO:0000313" key="18">
    <source>
        <dbReference type="Proteomes" id="UP000092460"/>
    </source>
</evidence>
<feature type="compositionally biased region" description="Basic and acidic residues" evidence="14">
    <location>
        <begin position="1092"/>
        <end position="1109"/>
    </location>
</feature>
<dbReference type="Pfam" id="PF16589">
    <property type="entry name" value="BRCT_2"/>
    <property type="match status" value="1"/>
</dbReference>
<evidence type="ECO:0000256" key="4">
    <source>
        <dbReference type="ARBA" id="ARBA00022454"/>
    </source>
</evidence>
<feature type="region of interest" description="Disordered" evidence="14">
    <location>
        <begin position="1092"/>
        <end position="1138"/>
    </location>
</feature>